<feature type="region of interest" description="Disordered" evidence="9">
    <location>
        <begin position="400"/>
        <end position="440"/>
    </location>
</feature>
<dbReference type="Gene3D" id="2.170.150.20">
    <property type="entry name" value="Peptide methionine sulfoxide reductase"/>
    <property type="match status" value="1"/>
</dbReference>
<dbReference type="EMBL" id="ANJA01004015">
    <property type="protein sequence ID" value="ETO60033.1"/>
    <property type="molecule type" value="Genomic_DNA"/>
</dbReference>
<name>A0A080Z072_PHYNI</name>
<evidence type="ECO:0000313" key="13">
    <source>
        <dbReference type="Proteomes" id="UP000028582"/>
    </source>
</evidence>
<reference evidence="12 13" key="1">
    <citation type="submission" date="2013-11" db="EMBL/GenBank/DDBJ databases">
        <title>The Genome Sequence of Phytophthora parasitica P1976.</title>
        <authorList>
            <consortium name="The Broad Institute Genomics Platform"/>
            <person name="Russ C."/>
            <person name="Tyler B."/>
            <person name="Panabieres F."/>
            <person name="Shan W."/>
            <person name="Tripathy S."/>
            <person name="Grunwald N."/>
            <person name="Machado M."/>
            <person name="Johnson C.S."/>
            <person name="Walker B."/>
            <person name="Young S."/>
            <person name="Zeng Q."/>
            <person name="Gargeya S."/>
            <person name="Fitzgerald M."/>
            <person name="Haas B."/>
            <person name="Abouelleil A."/>
            <person name="Allen A.W."/>
            <person name="Alvarado L."/>
            <person name="Arachchi H.M."/>
            <person name="Berlin A.M."/>
            <person name="Chapman S.B."/>
            <person name="Gainer-Dewar J."/>
            <person name="Goldberg J."/>
            <person name="Griggs A."/>
            <person name="Gujja S."/>
            <person name="Hansen M."/>
            <person name="Howarth C."/>
            <person name="Imamovic A."/>
            <person name="Ireland A."/>
            <person name="Larimer J."/>
            <person name="McCowan C."/>
            <person name="Murphy C."/>
            <person name="Pearson M."/>
            <person name="Poon T.W."/>
            <person name="Priest M."/>
            <person name="Roberts A."/>
            <person name="Saif S."/>
            <person name="Shea T."/>
            <person name="Sisk P."/>
            <person name="Sykes S."/>
            <person name="Wortman J."/>
            <person name="Nusbaum C."/>
            <person name="Birren B."/>
        </authorList>
    </citation>
    <scope>NUCLEOTIDE SEQUENCE [LARGE SCALE GENOMIC DNA]</scope>
    <source>
        <strain evidence="12 13">P1976</strain>
    </source>
</reference>
<dbReference type="UniPathway" id="UPA00143"/>
<comment type="caution">
    <text evidence="12">The sequence shown here is derived from an EMBL/GenBank/DDBJ whole genome shotgun (WGS) entry which is preliminary data.</text>
</comment>
<proteinExistence type="inferred from homology"/>
<dbReference type="SUPFAM" id="SSF88697">
    <property type="entry name" value="PUA domain-like"/>
    <property type="match status" value="1"/>
</dbReference>
<evidence type="ECO:0000313" key="12">
    <source>
        <dbReference type="EMBL" id="ETO60033.1"/>
    </source>
</evidence>
<evidence type="ECO:0000256" key="7">
    <source>
        <dbReference type="ARBA" id="ARBA00022833"/>
    </source>
</evidence>
<accession>A0A080Z072</accession>
<evidence type="ECO:0000256" key="2">
    <source>
        <dbReference type="ARBA" id="ARBA00004906"/>
    </source>
</evidence>
<feature type="domain" description="Lon N-terminal" evidence="10">
    <location>
        <begin position="40"/>
        <end position="286"/>
    </location>
</feature>
<evidence type="ECO:0000256" key="8">
    <source>
        <dbReference type="ARBA" id="ARBA00023242"/>
    </source>
</evidence>
<dbReference type="InterPro" id="IPR015947">
    <property type="entry name" value="PUA-like_sf"/>
</dbReference>
<organism evidence="12 13">
    <name type="scientific">Phytophthora nicotianae P1976</name>
    <dbReference type="NCBI Taxonomy" id="1317066"/>
    <lineage>
        <taxon>Eukaryota</taxon>
        <taxon>Sar</taxon>
        <taxon>Stramenopiles</taxon>
        <taxon>Oomycota</taxon>
        <taxon>Peronosporomycetes</taxon>
        <taxon>Peronosporales</taxon>
        <taxon>Peronosporaceae</taxon>
        <taxon>Phytophthora</taxon>
    </lineage>
</organism>
<keyword evidence="6" id="KW-0833">Ubl conjugation pathway</keyword>
<keyword evidence="7" id="KW-0862">Zinc</keyword>
<protein>
    <recommendedName>
        <fullName evidence="4">Protein cereblon</fullName>
    </recommendedName>
</protein>
<dbReference type="CDD" id="cd15777">
    <property type="entry name" value="CRBN_C_like"/>
    <property type="match status" value="1"/>
</dbReference>
<evidence type="ECO:0000259" key="11">
    <source>
        <dbReference type="PROSITE" id="PS51788"/>
    </source>
</evidence>
<evidence type="ECO:0000259" key="10">
    <source>
        <dbReference type="PROSITE" id="PS51787"/>
    </source>
</evidence>
<dbReference type="PROSITE" id="PS51788">
    <property type="entry name" value="CULT"/>
    <property type="match status" value="1"/>
</dbReference>
<dbReference type="AlphaFoldDB" id="A0A080Z072"/>
<gene>
    <name evidence="12" type="ORF">F444_21735</name>
</gene>
<feature type="compositionally biased region" description="Low complexity" evidence="9">
    <location>
        <begin position="419"/>
        <end position="428"/>
    </location>
</feature>
<evidence type="ECO:0000256" key="3">
    <source>
        <dbReference type="ARBA" id="ARBA00005293"/>
    </source>
</evidence>
<dbReference type="SMART" id="SM00464">
    <property type="entry name" value="LON"/>
    <property type="match status" value="1"/>
</dbReference>
<evidence type="ECO:0000256" key="6">
    <source>
        <dbReference type="ARBA" id="ARBA00022786"/>
    </source>
</evidence>
<dbReference type="PROSITE" id="PS51787">
    <property type="entry name" value="LON_N"/>
    <property type="match status" value="1"/>
</dbReference>
<evidence type="ECO:0000256" key="5">
    <source>
        <dbReference type="ARBA" id="ARBA00022723"/>
    </source>
</evidence>
<dbReference type="PANTHER" id="PTHR46732:SF8">
    <property type="entry name" value="ATP-DEPENDENT PROTEASE LA (LON) DOMAIN PROTEIN"/>
    <property type="match status" value="1"/>
</dbReference>
<comment type="pathway">
    <text evidence="2">Protein modification; protein ubiquitination.</text>
</comment>
<dbReference type="OrthoDB" id="267517at2759"/>
<feature type="domain" description="CULT" evidence="11">
    <location>
        <begin position="286"/>
        <end position="396"/>
    </location>
</feature>
<keyword evidence="5" id="KW-0479">Metal-binding</keyword>
<dbReference type="InterPro" id="IPR046336">
    <property type="entry name" value="Lon_prtase_N_sf"/>
</dbReference>
<dbReference type="GO" id="GO:0046872">
    <property type="term" value="F:metal ion binding"/>
    <property type="evidence" value="ECO:0007669"/>
    <property type="project" value="UniProtKB-KW"/>
</dbReference>
<dbReference type="Gene3D" id="1.20.58.1480">
    <property type="match status" value="1"/>
</dbReference>
<comment type="similarity">
    <text evidence="3">Belongs to the CRBN family.</text>
</comment>
<evidence type="ECO:0000256" key="4">
    <source>
        <dbReference type="ARBA" id="ARBA00014394"/>
    </source>
</evidence>
<dbReference type="InterPro" id="IPR004910">
    <property type="entry name" value="Yippee/Mis18/Cereblon"/>
</dbReference>
<dbReference type="GO" id="GO:0016567">
    <property type="term" value="P:protein ubiquitination"/>
    <property type="evidence" value="ECO:0007669"/>
    <property type="project" value="UniProtKB-UniPathway"/>
</dbReference>
<dbReference type="FunFam" id="2.170.150.20:FF:000007">
    <property type="entry name" value="Protein cereblon"/>
    <property type="match status" value="1"/>
</dbReference>
<keyword evidence="8" id="KW-0539">Nucleus</keyword>
<dbReference type="PANTHER" id="PTHR46732">
    <property type="entry name" value="ATP-DEPENDENT PROTEASE LA (LON) DOMAIN PROTEIN"/>
    <property type="match status" value="1"/>
</dbReference>
<evidence type="ECO:0000256" key="1">
    <source>
        <dbReference type="ARBA" id="ARBA00004123"/>
    </source>
</evidence>
<dbReference type="Pfam" id="PF02190">
    <property type="entry name" value="LON_substr_bdg"/>
    <property type="match status" value="1"/>
</dbReference>
<dbReference type="InterPro" id="IPR003111">
    <property type="entry name" value="Lon_prtase_N"/>
</dbReference>
<dbReference type="Gene3D" id="2.30.130.40">
    <property type="entry name" value="LON domain-like"/>
    <property type="match status" value="1"/>
</dbReference>
<dbReference type="Pfam" id="PF03226">
    <property type="entry name" value="Yippee-Mis18"/>
    <property type="match status" value="1"/>
</dbReference>
<comment type="subcellular location">
    <subcellularLocation>
        <location evidence="1">Nucleus</location>
    </subcellularLocation>
</comment>
<evidence type="ECO:0000256" key="9">
    <source>
        <dbReference type="SAM" id="MobiDB-lite"/>
    </source>
</evidence>
<dbReference type="InterPro" id="IPR034750">
    <property type="entry name" value="CULT"/>
</dbReference>
<sequence length="440" mass="49986">MPIAANGGEGACNAHAYLGDLEGVDHRQLSVYPDGKVLTLPLIYLPDIVLFPGDDLPLRMLSGSMIGRIRELLSHDGALLAVLPPHQAKTQYGTTVRVERFSVEDHSAAMTGTARQRFRLIQRLRAEPSAQILRGEVEILPQDRAQSIPFDDLCWHRENENEKRRSLRRLRGRQYPAYWGRRTYALYDARILVQKIQNMLLSNIHGEWFRKPRTERSSTQGGDDEDEKSSLVHYLALPSDRQDPNLFAYWVAGNLPLDTSQRLELLSMNSTVRLLRREIELLDQVEEDIFCSMCGSFLANTREIFSMTSRGAAGGTFVNPGGHVFQVLTLREVDRAHVFVDMMRSTEDTWFAGYAWSITHCNSCYQHLGWRFDRVDSQRQPATFFGFRRAALTRSRGSRRVDPRSLGLDGYDTEDYEESIASSDGSSNDSEERPLLLGAE</sequence>
<dbReference type="GO" id="GO:0005634">
    <property type="term" value="C:nucleus"/>
    <property type="evidence" value="ECO:0007669"/>
    <property type="project" value="UniProtKB-SubCell"/>
</dbReference>
<dbReference type="Proteomes" id="UP000028582">
    <property type="component" value="Unassembled WGS sequence"/>
</dbReference>